<reference evidence="1 2" key="1">
    <citation type="submission" date="2024-02" db="EMBL/GenBank/DDBJ databases">
        <authorList>
            <person name="Chen Y."/>
            <person name="Shah S."/>
            <person name="Dougan E. K."/>
            <person name="Thang M."/>
            <person name="Chan C."/>
        </authorList>
    </citation>
    <scope>NUCLEOTIDE SEQUENCE [LARGE SCALE GENOMIC DNA]</scope>
</reference>
<evidence type="ECO:0000313" key="1">
    <source>
        <dbReference type="EMBL" id="CAK9063705.1"/>
    </source>
</evidence>
<evidence type="ECO:0000313" key="2">
    <source>
        <dbReference type="Proteomes" id="UP001642464"/>
    </source>
</evidence>
<dbReference type="SUPFAM" id="SSF56219">
    <property type="entry name" value="DNase I-like"/>
    <property type="match status" value="1"/>
</dbReference>
<dbReference type="Gene3D" id="3.60.10.10">
    <property type="entry name" value="Endonuclease/exonuclease/phosphatase"/>
    <property type="match status" value="1"/>
</dbReference>
<dbReference type="InterPro" id="IPR050410">
    <property type="entry name" value="CCR4/nocturin_mRNA_transcr"/>
</dbReference>
<dbReference type="PANTHER" id="PTHR12121">
    <property type="entry name" value="CARBON CATABOLITE REPRESSOR PROTEIN 4"/>
    <property type="match status" value="1"/>
</dbReference>
<proteinExistence type="predicted"/>
<dbReference type="PANTHER" id="PTHR12121:SF34">
    <property type="entry name" value="PROTEIN ANGEL"/>
    <property type="match status" value="1"/>
</dbReference>
<organism evidence="1 2">
    <name type="scientific">Durusdinium trenchii</name>
    <dbReference type="NCBI Taxonomy" id="1381693"/>
    <lineage>
        <taxon>Eukaryota</taxon>
        <taxon>Sar</taxon>
        <taxon>Alveolata</taxon>
        <taxon>Dinophyceae</taxon>
        <taxon>Suessiales</taxon>
        <taxon>Symbiodiniaceae</taxon>
        <taxon>Durusdinium</taxon>
    </lineage>
</organism>
<dbReference type="InterPro" id="IPR036691">
    <property type="entry name" value="Endo/exonu/phosph_ase_sf"/>
</dbReference>
<dbReference type="Proteomes" id="UP001642464">
    <property type="component" value="Unassembled WGS sequence"/>
</dbReference>
<sequence>MGNNMEPWFLYGIELTPERRQEILKLHGERRPDGKPANPGWPNYVKGVLTPEDQGEIKQVEEVHQNSFAWERRKDRLLDVIRDMDSDVLSLVECDHYEDHFKPALEQMGYESTWRKRPRPSSADGCCLAWRRGIFSLLAAAWRELGFQVNQVDRRRLSHRNMI</sequence>
<accession>A0ABP0NIV5</accession>
<keyword evidence="2" id="KW-1185">Reference proteome</keyword>
<name>A0ABP0NIV5_9DINO</name>
<gene>
    <name evidence="1" type="ORF">SCF082_LOCUS32952</name>
</gene>
<comment type="caution">
    <text evidence="1">The sequence shown here is derived from an EMBL/GenBank/DDBJ whole genome shotgun (WGS) entry which is preliminary data.</text>
</comment>
<dbReference type="EMBL" id="CAXAMM010028891">
    <property type="protein sequence ID" value="CAK9063705.1"/>
    <property type="molecule type" value="Genomic_DNA"/>
</dbReference>
<protein>
    <submittedName>
        <fullName evidence="1">Nocturnin (Carbon catabolite repression 4-like protein)</fullName>
    </submittedName>
</protein>